<sequence>FMSMRAVFKRSPSDYALGGSTKMAENQDLLCCSICLDLLKDPVTTACGHSYCMGCIKESWDQDDLKGVYSCPQSEGAPTGCGVFQGEYC</sequence>
<dbReference type="AlphaFoldDB" id="A0A674B375"/>
<evidence type="ECO:0000313" key="6">
    <source>
        <dbReference type="Ensembl" id="ENSSTUP00000065835.1"/>
    </source>
</evidence>
<accession>A0A674B375</accession>
<dbReference type="SMART" id="SM00184">
    <property type="entry name" value="RING"/>
    <property type="match status" value="1"/>
</dbReference>
<evidence type="ECO:0000259" key="5">
    <source>
        <dbReference type="PROSITE" id="PS50089"/>
    </source>
</evidence>
<reference evidence="6" key="2">
    <citation type="submission" date="2025-09" db="UniProtKB">
        <authorList>
            <consortium name="Ensembl"/>
        </authorList>
    </citation>
    <scope>IDENTIFICATION</scope>
</reference>
<dbReference type="SUPFAM" id="SSF57850">
    <property type="entry name" value="RING/U-box"/>
    <property type="match status" value="1"/>
</dbReference>
<dbReference type="InterPro" id="IPR017907">
    <property type="entry name" value="Znf_RING_CS"/>
</dbReference>
<keyword evidence="2 4" id="KW-0863">Zinc-finger</keyword>
<dbReference type="InterPro" id="IPR013083">
    <property type="entry name" value="Znf_RING/FYVE/PHD"/>
</dbReference>
<evidence type="ECO:0000256" key="1">
    <source>
        <dbReference type="ARBA" id="ARBA00022723"/>
    </source>
</evidence>
<evidence type="ECO:0000256" key="2">
    <source>
        <dbReference type="ARBA" id="ARBA00022771"/>
    </source>
</evidence>
<dbReference type="PROSITE" id="PS50089">
    <property type="entry name" value="ZF_RING_2"/>
    <property type="match status" value="1"/>
</dbReference>
<evidence type="ECO:0000256" key="4">
    <source>
        <dbReference type="PROSITE-ProRule" id="PRU00175"/>
    </source>
</evidence>
<dbReference type="GeneTree" id="ENSGT01150000286950"/>
<dbReference type="PROSITE" id="PS00518">
    <property type="entry name" value="ZF_RING_1"/>
    <property type="match status" value="1"/>
</dbReference>
<keyword evidence="7" id="KW-1185">Reference proteome</keyword>
<dbReference type="Pfam" id="PF15227">
    <property type="entry name" value="zf-C3HC4_4"/>
    <property type="match status" value="1"/>
</dbReference>
<evidence type="ECO:0000256" key="3">
    <source>
        <dbReference type="ARBA" id="ARBA00022833"/>
    </source>
</evidence>
<organism evidence="6 7">
    <name type="scientific">Salmo trutta</name>
    <name type="common">Brown trout</name>
    <dbReference type="NCBI Taxonomy" id="8032"/>
    <lineage>
        <taxon>Eukaryota</taxon>
        <taxon>Metazoa</taxon>
        <taxon>Chordata</taxon>
        <taxon>Craniata</taxon>
        <taxon>Vertebrata</taxon>
        <taxon>Euteleostomi</taxon>
        <taxon>Actinopterygii</taxon>
        <taxon>Neopterygii</taxon>
        <taxon>Teleostei</taxon>
        <taxon>Protacanthopterygii</taxon>
        <taxon>Salmoniformes</taxon>
        <taxon>Salmonidae</taxon>
        <taxon>Salmoninae</taxon>
        <taxon>Salmo</taxon>
    </lineage>
</organism>
<dbReference type="Ensembl" id="ENSSTUT00000069802.1">
    <property type="protein sequence ID" value="ENSSTUP00000065835.1"/>
    <property type="gene ID" value="ENSSTUG00000028805.1"/>
</dbReference>
<protein>
    <recommendedName>
        <fullName evidence="5">RING-type domain-containing protein</fullName>
    </recommendedName>
</protein>
<keyword evidence="3" id="KW-0862">Zinc</keyword>
<dbReference type="Proteomes" id="UP000472277">
    <property type="component" value="Chromosome 4"/>
</dbReference>
<dbReference type="PANTHER" id="PTHR25465">
    <property type="entry name" value="B-BOX DOMAIN CONTAINING"/>
    <property type="match status" value="1"/>
</dbReference>
<reference evidence="6" key="1">
    <citation type="submission" date="2025-08" db="UniProtKB">
        <authorList>
            <consortium name="Ensembl"/>
        </authorList>
    </citation>
    <scope>IDENTIFICATION</scope>
</reference>
<feature type="domain" description="RING-type" evidence="5">
    <location>
        <begin position="32"/>
        <end position="72"/>
    </location>
</feature>
<dbReference type="PANTHER" id="PTHR25465:SF5">
    <property type="entry name" value="E3 UBIQUITIN_ISG15 LIGASE TRIM25-RELATED"/>
    <property type="match status" value="1"/>
</dbReference>
<dbReference type="Gene3D" id="3.30.40.10">
    <property type="entry name" value="Zinc/RING finger domain, C3HC4 (zinc finger)"/>
    <property type="match status" value="1"/>
</dbReference>
<keyword evidence="1" id="KW-0479">Metal-binding</keyword>
<dbReference type="InterPro" id="IPR001841">
    <property type="entry name" value="Znf_RING"/>
</dbReference>
<proteinExistence type="predicted"/>
<dbReference type="InParanoid" id="A0A674B375"/>
<dbReference type="GO" id="GO:0008270">
    <property type="term" value="F:zinc ion binding"/>
    <property type="evidence" value="ECO:0007669"/>
    <property type="project" value="UniProtKB-KW"/>
</dbReference>
<name>A0A674B375_SALTR</name>
<dbReference type="InterPro" id="IPR051051">
    <property type="entry name" value="E3_ubiq-ligase_TRIM/RNF"/>
</dbReference>
<evidence type="ECO:0000313" key="7">
    <source>
        <dbReference type="Proteomes" id="UP000472277"/>
    </source>
</evidence>
<dbReference type="OMA" id="PECRTPW"/>